<comment type="caution">
    <text evidence="4">The sequence shown here is derived from an EMBL/GenBank/DDBJ whole genome shotgun (WGS) entry which is preliminary data.</text>
</comment>
<dbReference type="InterPro" id="IPR002921">
    <property type="entry name" value="Fungal_lipase-type"/>
</dbReference>
<gene>
    <name evidence="4" type="ORF">Daus18300_004382</name>
</gene>
<dbReference type="Gene3D" id="3.40.50.1820">
    <property type="entry name" value="alpha/beta hydrolase"/>
    <property type="match status" value="1"/>
</dbReference>
<keyword evidence="1" id="KW-0732">Signal</keyword>
<dbReference type="PANTHER" id="PTHR46640:SF1">
    <property type="entry name" value="FUNGAL LIPASE-LIKE DOMAIN-CONTAINING PROTEIN-RELATED"/>
    <property type="match status" value="1"/>
</dbReference>
<dbReference type="SUPFAM" id="SSF53474">
    <property type="entry name" value="alpha/beta-Hydrolases"/>
    <property type="match status" value="1"/>
</dbReference>
<accession>A0ABR3X9L0</accession>
<sequence>MGSSQSSTSSTSTTVVTQAQLQSFQYVAQYASAAYCNSADSLTAGTLVSCANDACPDLQTNRVYLEGILDANDGTGTGGYVGVDPVQQVIIVSFKGTDNGASFAYDLEAITTDTNMCDGCMIHGGFATSFDDMHPAMTNLVKSARESNPTYSIVITGHSLGAAMATMAGAWLREDGYPCDIYTYGSPRIGNEKLADYISQQAGNEYRITHLNDPVPRLPGHWLGYRHTDTEYWLSTGDATTVDYAVSDIKICQGTYNTNCNGAGTIGTSYTPHGYYFRKIGACKTT</sequence>
<dbReference type="Proteomes" id="UP001583177">
    <property type="component" value="Unassembled WGS sequence"/>
</dbReference>
<evidence type="ECO:0000256" key="2">
    <source>
        <dbReference type="ARBA" id="ARBA00022801"/>
    </source>
</evidence>
<proteinExistence type="predicted"/>
<dbReference type="Pfam" id="PF01764">
    <property type="entry name" value="Lipase_3"/>
    <property type="match status" value="1"/>
</dbReference>
<reference evidence="4 5" key="1">
    <citation type="journal article" date="2024" name="IMA Fungus">
        <title>IMA Genome - F19 : A genome assembly and annotation guide to empower mycologists, including annotated draft genome sequences of Ceratocystis pirilliformis, Diaporthe australafricana, Fusarium ophioides, Paecilomyces lecythidis, and Sporothrix stenoceras.</title>
        <authorList>
            <person name="Aylward J."/>
            <person name="Wilson A.M."/>
            <person name="Visagie C.M."/>
            <person name="Spraker J."/>
            <person name="Barnes I."/>
            <person name="Buitendag C."/>
            <person name="Ceriani C."/>
            <person name="Del Mar Angel L."/>
            <person name="du Plessis D."/>
            <person name="Fuchs T."/>
            <person name="Gasser K."/>
            <person name="Kramer D."/>
            <person name="Li W."/>
            <person name="Munsamy K."/>
            <person name="Piso A."/>
            <person name="Price J.L."/>
            <person name="Sonnekus B."/>
            <person name="Thomas C."/>
            <person name="van der Nest A."/>
            <person name="van Dijk A."/>
            <person name="van Heerden A."/>
            <person name="van Vuuren N."/>
            <person name="Yilmaz N."/>
            <person name="Duong T.A."/>
            <person name="van der Merwe N.A."/>
            <person name="Wingfield M.J."/>
            <person name="Wingfield B.D."/>
        </authorList>
    </citation>
    <scope>NUCLEOTIDE SEQUENCE [LARGE SCALE GENOMIC DNA]</scope>
    <source>
        <strain evidence="4 5">CMW 18300</strain>
    </source>
</reference>
<dbReference type="CDD" id="cd00519">
    <property type="entry name" value="Lipase_3"/>
    <property type="match status" value="1"/>
</dbReference>
<protein>
    <recommendedName>
        <fullName evidence="3">Fungal lipase-type domain-containing protein</fullName>
    </recommendedName>
</protein>
<dbReference type="EMBL" id="JAWRVE010000029">
    <property type="protein sequence ID" value="KAL1872411.1"/>
    <property type="molecule type" value="Genomic_DNA"/>
</dbReference>
<dbReference type="InterPro" id="IPR029058">
    <property type="entry name" value="AB_hydrolase_fold"/>
</dbReference>
<dbReference type="PANTHER" id="PTHR46640">
    <property type="entry name" value="TRIACYLGLYCEROL LIPASE, PUTATIVE (AFU_ORTHOLOGUE AFUA_6G06510)-RELATED"/>
    <property type="match status" value="1"/>
</dbReference>
<name>A0ABR3X9L0_9PEZI</name>
<organism evidence="4 5">
    <name type="scientific">Diaporthe australafricana</name>
    <dbReference type="NCBI Taxonomy" id="127596"/>
    <lineage>
        <taxon>Eukaryota</taxon>
        <taxon>Fungi</taxon>
        <taxon>Dikarya</taxon>
        <taxon>Ascomycota</taxon>
        <taxon>Pezizomycotina</taxon>
        <taxon>Sordariomycetes</taxon>
        <taxon>Sordariomycetidae</taxon>
        <taxon>Diaporthales</taxon>
        <taxon>Diaporthaceae</taxon>
        <taxon>Diaporthe</taxon>
    </lineage>
</organism>
<evidence type="ECO:0000313" key="5">
    <source>
        <dbReference type="Proteomes" id="UP001583177"/>
    </source>
</evidence>
<keyword evidence="5" id="KW-1185">Reference proteome</keyword>
<dbReference type="InterPro" id="IPR051299">
    <property type="entry name" value="AB_hydrolase_lip/est"/>
</dbReference>
<evidence type="ECO:0000256" key="1">
    <source>
        <dbReference type="ARBA" id="ARBA00022729"/>
    </source>
</evidence>
<evidence type="ECO:0000313" key="4">
    <source>
        <dbReference type="EMBL" id="KAL1872411.1"/>
    </source>
</evidence>
<feature type="domain" description="Fungal lipase-type" evidence="3">
    <location>
        <begin position="91"/>
        <end position="220"/>
    </location>
</feature>
<evidence type="ECO:0000259" key="3">
    <source>
        <dbReference type="Pfam" id="PF01764"/>
    </source>
</evidence>
<keyword evidence="2" id="KW-0378">Hydrolase</keyword>